<dbReference type="PIRSF" id="PIRSF003078">
    <property type="entry name" value="GidB"/>
    <property type="match status" value="1"/>
</dbReference>
<comment type="function">
    <text evidence="6">Specifically methylates the N7 position of guanine in position 527 of 16S rRNA.</text>
</comment>
<dbReference type="Proteomes" id="UP000199345">
    <property type="component" value="Unassembled WGS sequence"/>
</dbReference>
<keyword evidence="3 6" id="KW-0489">Methyltransferase</keyword>
<evidence type="ECO:0000256" key="5">
    <source>
        <dbReference type="ARBA" id="ARBA00022691"/>
    </source>
</evidence>
<dbReference type="InterPro" id="IPR029063">
    <property type="entry name" value="SAM-dependent_MTases_sf"/>
</dbReference>
<comment type="similarity">
    <text evidence="6">Belongs to the methyltransferase superfamily. RNA methyltransferase RsmG family.</text>
</comment>
<dbReference type="GO" id="GO:0070043">
    <property type="term" value="F:rRNA (guanine-N7-)-methyltransferase activity"/>
    <property type="evidence" value="ECO:0007669"/>
    <property type="project" value="UniProtKB-UniRule"/>
</dbReference>
<evidence type="ECO:0000256" key="3">
    <source>
        <dbReference type="ARBA" id="ARBA00022603"/>
    </source>
</evidence>
<feature type="binding site" evidence="6">
    <location>
        <position position="78"/>
    </location>
    <ligand>
        <name>S-adenosyl-L-methionine</name>
        <dbReference type="ChEBI" id="CHEBI:59789"/>
    </ligand>
</feature>
<dbReference type="GO" id="GO:0005829">
    <property type="term" value="C:cytosol"/>
    <property type="evidence" value="ECO:0007669"/>
    <property type="project" value="TreeGrafter"/>
</dbReference>
<dbReference type="Gene3D" id="3.40.50.150">
    <property type="entry name" value="Vaccinia Virus protein VP39"/>
    <property type="match status" value="1"/>
</dbReference>
<comment type="subcellular location">
    <subcellularLocation>
        <location evidence="6">Cytoplasm</location>
    </subcellularLocation>
</comment>
<dbReference type="AlphaFoldDB" id="A0A1I0FGK3"/>
<accession>A0A1I0FGK3</accession>
<evidence type="ECO:0000256" key="2">
    <source>
        <dbReference type="ARBA" id="ARBA00022552"/>
    </source>
</evidence>
<sequence length="222" mass="24648">MKLVEQLDQGLSELNNPHSIQRQDMQDRVIQYLLLIEKWNKRYNLTAIKTIEGMLYQHIMDSLSVAAYMQGPQIVDIGSGAGLPGIPLAIARPDWQIVLVESNHKKAAFLQQVKIELGLVNISIASVRVESLTLKDRINSIISRAYASLGVFLKTTCHLVSAGDVQCRWIAMKGSCSDQELKEVETPFYVENKISLTVPGLMAKRELIIIGRSTGSSDPDQG</sequence>
<evidence type="ECO:0000256" key="4">
    <source>
        <dbReference type="ARBA" id="ARBA00022679"/>
    </source>
</evidence>
<dbReference type="NCBIfam" id="TIGR00138">
    <property type="entry name" value="rsmG_gidB"/>
    <property type="match status" value="1"/>
</dbReference>
<dbReference type="HAMAP" id="MF_00074">
    <property type="entry name" value="16SrRNA_methyltr_G"/>
    <property type="match status" value="1"/>
</dbReference>
<dbReference type="PANTHER" id="PTHR31760:SF0">
    <property type="entry name" value="S-ADENOSYL-L-METHIONINE-DEPENDENT METHYLTRANSFERASES SUPERFAMILY PROTEIN"/>
    <property type="match status" value="1"/>
</dbReference>
<feature type="binding site" evidence="6">
    <location>
        <begin position="129"/>
        <end position="130"/>
    </location>
    <ligand>
        <name>S-adenosyl-L-methionine</name>
        <dbReference type="ChEBI" id="CHEBI:59789"/>
    </ligand>
</feature>
<feature type="binding site" evidence="6">
    <location>
        <position position="83"/>
    </location>
    <ligand>
        <name>S-adenosyl-L-methionine</name>
        <dbReference type="ChEBI" id="CHEBI:59789"/>
    </ligand>
</feature>
<organism evidence="7 8">
    <name type="scientific">Nitrosomonas marina</name>
    <dbReference type="NCBI Taxonomy" id="917"/>
    <lineage>
        <taxon>Bacteria</taxon>
        <taxon>Pseudomonadati</taxon>
        <taxon>Pseudomonadota</taxon>
        <taxon>Betaproteobacteria</taxon>
        <taxon>Nitrosomonadales</taxon>
        <taxon>Nitrosomonadaceae</taxon>
        <taxon>Nitrosomonas</taxon>
    </lineage>
</organism>
<keyword evidence="4 6" id="KW-0808">Transferase</keyword>
<dbReference type="Pfam" id="PF02527">
    <property type="entry name" value="GidB"/>
    <property type="match status" value="1"/>
</dbReference>
<keyword evidence="5 6" id="KW-0949">S-adenosyl-L-methionine</keyword>
<evidence type="ECO:0000256" key="6">
    <source>
        <dbReference type="HAMAP-Rule" id="MF_00074"/>
    </source>
</evidence>
<reference evidence="8" key="1">
    <citation type="submission" date="2016-10" db="EMBL/GenBank/DDBJ databases">
        <authorList>
            <person name="Varghese N."/>
            <person name="Submissions S."/>
        </authorList>
    </citation>
    <scope>NUCLEOTIDE SEQUENCE [LARGE SCALE GENOMIC DNA]</scope>
    <source>
        <strain evidence="8">Nm71</strain>
    </source>
</reference>
<comment type="caution">
    <text evidence="6">Lacks conserved residue(s) required for the propagation of feature annotation.</text>
</comment>
<dbReference type="SUPFAM" id="SSF53335">
    <property type="entry name" value="S-adenosyl-L-methionine-dependent methyltransferases"/>
    <property type="match status" value="1"/>
</dbReference>
<protein>
    <recommendedName>
        <fullName evidence="6">Ribosomal RNA small subunit methyltransferase G</fullName>
        <ecNumber evidence="6">2.1.1.170</ecNumber>
    </recommendedName>
    <alternativeName>
        <fullName evidence="6">16S rRNA 7-methylguanosine methyltransferase</fullName>
        <shortName evidence="6">16S rRNA m7G methyltransferase</shortName>
    </alternativeName>
</protein>
<keyword evidence="8" id="KW-1185">Reference proteome</keyword>
<dbReference type="EMBL" id="FOIA01000037">
    <property type="protein sequence ID" value="SET56343.1"/>
    <property type="molecule type" value="Genomic_DNA"/>
</dbReference>
<dbReference type="EC" id="2.1.1.170" evidence="6"/>
<dbReference type="RefSeq" id="WP_090661219.1">
    <property type="nucleotide sequence ID" value="NZ_FOIA01000037.1"/>
</dbReference>
<dbReference type="CDD" id="cd02440">
    <property type="entry name" value="AdoMet_MTases"/>
    <property type="match status" value="1"/>
</dbReference>
<keyword evidence="1 6" id="KW-0963">Cytoplasm</keyword>
<keyword evidence="2 6" id="KW-0698">rRNA processing</keyword>
<dbReference type="PANTHER" id="PTHR31760">
    <property type="entry name" value="S-ADENOSYL-L-METHIONINE-DEPENDENT METHYLTRANSFERASES SUPERFAMILY PROTEIN"/>
    <property type="match status" value="1"/>
</dbReference>
<gene>
    <name evidence="6" type="primary">rsmG</name>
    <name evidence="7" type="ORF">SAMN05216326_13711</name>
</gene>
<feature type="binding site" evidence="6">
    <location>
        <position position="144"/>
    </location>
    <ligand>
        <name>S-adenosyl-L-methionine</name>
        <dbReference type="ChEBI" id="CHEBI:59789"/>
    </ligand>
</feature>
<evidence type="ECO:0000313" key="8">
    <source>
        <dbReference type="Proteomes" id="UP000199345"/>
    </source>
</evidence>
<name>A0A1I0FGK3_9PROT</name>
<evidence type="ECO:0000313" key="7">
    <source>
        <dbReference type="EMBL" id="SET56343.1"/>
    </source>
</evidence>
<comment type="catalytic activity">
    <reaction evidence="6">
        <text>guanosine(527) in 16S rRNA + S-adenosyl-L-methionine = N(7)-methylguanosine(527) in 16S rRNA + S-adenosyl-L-homocysteine</text>
        <dbReference type="Rhea" id="RHEA:42732"/>
        <dbReference type="Rhea" id="RHEA-COMP:10209"/>
        <dbReference type="Rhea" id="RHEA-COMP:10210"/>
        <dbReference type="ChEBI" id="CHEBI:57856"/>
        <dbReference type="ChEBI" id="CHEBI:59789"/>
        <dbReference type="ChEBI" id="CHEBI:74269"/>
        <dbReference type="ChEBI" id="CHEBI:74480"/>
        <dbReference type="EC" id="2.1.1.170"/>
    </reaction>
</comment>
<evidence type="ECO:0000256" key="1">
    <source>
        <dbReference type="ARBA" id="ARBA00022490"/>
    </source>
</evidence>
<dbReference type="OrthoDB" id="9808773at2"/>
<dbReference type="InterPro" id="IPR003682">
    <property type="entry name" value="rRNA_ssu_MeTfrase_G"/>
</dbReference>
<proteinExistence type="inferred from homology"/>